<evidence type="ECO:0000259" key="1">
    <source>
        <dbReference type="Pfam" id="PF08393"/>
    </source>
</evidence>
<feature type="domain" description="Dynein heavy chain linker" evidence="1">
    <location>
        <begin position="23"/>
        <end position="93"/>
    </location>
</feature>
<dbReference type="InterPro" id="IPR026983">
    <property type="entry name" value="DHC"/>
</dbReference>
<sequence length="93" mass="10594">MDAEAISEETEAMWRTMIKLTKTFSDQLSDELGSELLLTVDTSLADMVDCGLATILRRLEEISHAASKEFALEKALHRMKTEWGAVQFEFKPW</sequence>
<dbReference type="InterPro" id="IPR013602">
    <property type="entry name" value="Dynein_heavy_linker"/>
</dbReference>
<dbReference type="PANTHER" id="PTHR45703:SF1">
    <property type="entry name" value="DYNEINS HEAVY CHAIN"/>
    <property type="match status" value="1"/>
</dbReference>
<dbReference type="Pfam" id="PF08393">
    <property type="entry name" value="DHC_N2"/>
    <property type="match status" value="1"/>
</dbReference>
<reference evidence="2" key="2">
    <citation type="journal article" date="2018" name="Environ. Sci. Technol.">
        <title>The Toxicogenome of Hyalella azteca: A Model for Sediment Ecotoxicology and Evolutionary Toxicology.</title>
        <authorList>
            <person name="Poynton H.C."/>
            <person name="Hasenbein S."/>
            <person name="Benoit J.B."/>
            <person name="Sepulveda M.S."/>
            <person name="Poelchau M.F."/>
            <person name="Hughes D.S.T."/>
            <person name="Murali S.C."/>
            <person name="Chen S."/>
            <person name="Glastad K.M."/>
            <person name="Goodisman M.A.D."/>
            <person name="Werren J.H."/>
            <person name="Vineis J.H."/>
            <person name="Bowen J.L."/>
            <person name="Friedrich M."/>
            <person name="Jones J."/>
            <person name="Robertson H.M."/>
            <person name="Feyereisen R."/>
            <person name="Mechler-Hickson A."/>
            <person name="Mathers N."/>
            <person name="Lee C.E."/>
            <person name="Colbourne J.K."/>
            <person name="Biales A."/>
            <person name="Johnston J.S."/>
            <person name="Wellborn G.A."/>
            <person name="Rosendale A.J."/>
            <person name="Cridge A.G."/>
            <person name="Munoz-Torres M.C."/>
            <person name="Bain P.A."/>
            <person name="Manny A.R."/>
            <person name="Major K.M."/>
            <person name="Lambert F.N."/>
            <person name="Vulpe C.D."/>
            <person name="Tuck P."/>
            <person name="Blalock B.J."/>
            <person name="Lin Y.Y."/>
            <person name="Smith M.E."/>
            <person name="Ochoa-Acuna H."/>
            <person name="Chen M.M."/>
            <person name="Childers C.P."/>
            <person name="Qu J."/>
            <person name="Dugan S."/>
            <person name="Lee S.L."/>
            <person name="Chao H."/>
            <person name="Dinh H."/>
            <person name="Han Y."/>
            <person name="Doddapaneni H."/>
            <person name="Worley K.C."/>
            <person name="Muzny D.M."/>
            <person name="Gibbs R.A."/>
            <person name="Richards S."/>
        </authorList>
    </citation>
    <scope>NUCLEOTIDE SEQUENCE</scope>
    <source>
        <strain evidence="2">HAZT.00-mixed</strain>
        <tissue evidence="2">Whole organism</tissue>
    </source>
</reference>
<dbReference type="Gene3D" id="1.10.287.2620">
    <property type="match status" value="1"/>
</dbReference>
<dbReference type="AlphaFoldDB" id="A0A6A0H5X2"/>
<dbReference type="GO" id="GO:0051959">
    <property type="term" value="F:dynein light intermediate chain binding"/>
    <property type="evidence" value="ECO:0007669"/>
    <property type="project" value="InterPro"/>
</dbReference>
<gene>
    <name evidence="2" type="ORF">HAZT_HAZT001587</name>
</gene>
<reference evidence="2" key="3">
    <citation type="submission" date="2019-06" db="EMBL/GenBank/DDBJ databases">
        <authorList>
            <person name="Poynton C."/>
            <person name="Hasenbein S."/>
            <person name="Benoit J.B."/>
            <person name="Sepulveda M.S."/>
            <person name="Poelchau M.F."/>
            <person name="Murali S.C."/>
            <person name="Chen S."/>
            <person name="Glastad K.M."/>
            <person name="Werren J.H."/>
            <person name="Vineis J.H."/>
            <person name="Bowen J.L."/>
            <person name="Friedrich M."/>
            <person name="Jones J."/>
            <person name="Robertson H.M."/>
            <person name="Feyereisen R."/>
            <person name="Mechler-Hickson A."/>
            <person name="Mathers N."/>
            <person name="Lee C.E."/>
            <person name="Colbourne J.K."/>
            <person name="Biales A."/>
            <person name="Johnston J.S."/>
            <person name="Wellborn G.A."/>
            <person name="Rosendale A.J."/>
            <person name="Cridge A.G."/>
            <person name="Munoz-Torres M.C."/>
            <person name="Bain P.A."/>
            <person name="Manny A.R."/>
            <person name="Major K.M."/>
            <person name="Lambert F.N."/>
            <person name="Vulpe C.D."/>
            <person name="Tuck P."/>
            <person name="Blalock B.J."/>
            <person name="Lin Y.-Y."/>
            <person name="Smith M.E."/>
            <person name="Ochoa-Acuna H."/>
            <person name="Chen M.-J.M."/>
            <person name="Childers C.P."/>
            <person name="Qu J."/>
            <person name="Dugan S."/>
            <person name="Lee S.L."/>
            <person name="Chao H."/>
            <person name="Dinh H."/>
            <person name="Han Y."/>
            <person name="Doddapaneni H."/>
            <person name="Worley K.C."/>
            <person name="Muzny D.M."/>
            <person name="Gibbs R.A."/>
            <person name="Richards S."/>
        </authorList>
    </citation>
    <scope>NUCLEOTIDE SEQUENCE</scope>
    <source>
        <strain evidence="2">HAZT.00-mixed</strain>
        <tissue evidence="2">Whole organism</tissue>
    </source>
</reference>
<dbReference type="EMBL" id="JQDR03005927">
    <property type="protein sequence ID" value="KAA0200983.1"/>
    <property type="molecule type" value="Genomic_DNA"/>
</dbReference>
<dbReference type="GO" id="GO:0007018">
    <property type="term" value="P:microtubule-based movement"/>
    <property type="evidence" value="ECO:0007669"/>
    <property type="project" value="InterPro"/>
</dbReference>
<accession>A0A6A0H5X2</accession>
<comment type="caution">
    <text evidence="2">The sequence shown here is derived from an EMBL/GenBank/DDBJ whole genome shotgun (WGS) entry which is preliminary data.</text>
</comment>
<name>A0A6A0H5X2_HYAAZ</name>
<evidence type="ECO:0000313" key="2">
    <source>
        <dbReference type="EMBL" id="KAA0200983.1"/>
    </source>
</evidence>
<reference evidence="2" key="1">
    <citation type="submission" date="2014-08" db="EMBL/GenBank/DDBJ databases">
        <authorList>
            <person name="Murali S."/>
            <person name="Richards S."/>
            <person name="Bandaranaike D."/>
            <person name="Bellair M."/>
            <person name="Blankenburg K."/>
            <person name="Chao H."/>
            <person name="Dinh H."/>
            <person name="Doddapaneni H."/>
            <person name="Dugan-Rocha S."/>
            <person name="Elkadiri S."/>
            <person name="Gnanaolivu R."/>
            <person name="Hughes D."/>
            <person name="Lee S."/>
            <person name="Li M."/>
            <person name="Ming W."/>
            <person name="Munidasa M."/>
            <person name="Muniz J."/>
            <person name="Nguyen L."/>
            <person name="Osuji N."/>
            <person name="Pu L.-L."/>
            <person name="Puazo M."/>
            <person name="Skinner E."/>
            <person name="Qu C."/>
            <person name="Quiroz J."/>
            <person name="Raj R."/>
            <person name="Weissenberger G."/>
            <person name="Xin Y."/>
            <person name="Zou X."/>
            <person name="Han Y."/>
            <person name="Worley K."/>
            <person name="Muzny D."/>
            <person name="Gibbs R."/>
        </authorList>
    </citation>
    <scope>NUCLEOTIDE SEQUENCE</scope>
    <source>
        <strain evidence="2">HAZT.00-mixed</strain>
        <tissue evidence="2">Whole organism</tissue>
    </source>
</reference>
<dbReference type="PANTHER" id="PTHR45703">
    <property type="entry name" value="DYNEIN HEAVY CHAIN"/>
    <property type="match status" value="1"/>
</dbReference>
<proteinExistence type="predicted"/>
<dbReference type="GO" id="GO:0045505">
    <property type="term" value="F:dynein intermediate chain binding"/>
    <property type="evidence" value="ECO:0007669"/>
    <property type="project" value="InterPro"/>
</dbReference>
<dbReference type="GO" id="GO:0030286">
    <property type="term" value="C:dynein complex"/>
    <property type="evidence" value="ECO:0007669"/>
    <property type="project" value="InterPro"/>
</dbReference>
<organism evidence="2">
    <name type="scientific">Hyalella azteca</name>
    <name type="common">Amphipod</name>
    <dbReference type="NCBI Taxonomy" id="294128"/>
    <lineage>
        <taxon>Eukaryota</taxon>
        <taxon>Metazoa</taxon>
        <taxon>Ecdysozoa</taxon>
        <taxon>Arthropoda</taxon>
        <taxon>Crustacea</taxon>
        <taxon>Multicrustacea</taxon>
        <taxon>Malacostraca</taxon>
        <taxon>Eumalacostraca</taxon>
        <taxon>Peracarida</taxon>
        <taxon>Amphipoda</taxon>
        <taxon>Senticaudata</taxon>
        <taxon>Talitrida</taxon>
        <taxon>Talitroidea</taxon>
        <taxon>Hyalellidae</taxon>
        <taxon>Hyalella</taxon>
    </lineage>
</organism>
<feature type="non-terminal residue" evidence="2">
    <location>
        <position position="93"/>
    </location>
</feature>
<protein>
    <recommendedName>
        <fullName evidence="1">Dynein heavy chain linker domain-containing protein</fullName>
    </recommendedName>
</protein>
<dbReference type="Proteomes" id="UP000711488">
    <property type="component" value="Unassembled WGS sequence"/>
</dbReference>